<comment type="caution">
    <text evidence="2">The sequence shown here is derived from an EMBL/GenBank/DDBJ whole genome shotgun (WGS) entry which is preliminary data.</text>
</comment>
<accession>A0A9D2GZB8</accession>
<dbReference type="AlphaFoldDB" id="A0A9D2GZB8"/>
<reference evidence="2" key="1">
    <citation type="journal article" date="2021" name="PeerJ">
        <title>Extensive microbial diversity within the chicken gut microbiome revealed by metagenomics and culture.</title>
        <authorList>
            <person name="Gilroy R."/>
            <person name="Ravi A."/>
            <person name="Getino M."/>
            <person name="Pursley I."/>
            <person name="Horton D.L."/>
            <person name="Alikhan N.F."/>
            <person name="Baker D."/>
            <person name="Gharbi K."/>
            <person name="Hall N."/>
            <person name="Watson M."/>
            <person name="Adriaenssens E.M."/>
            <person name="Foster-Nyarko E."/>
            <person name="Jarju S."/>
            <person name="Secka A."/>
            <person name="Antonio M."/>
            <person name="Oren A."/>
            <person name="Chaudhuri R.R."/>
            <person name="La Ragione R."/>
            <person name="Hildebrand F."/>
            <person name="Pallen M.J."/>
        </authorList>
    </citation>
    <scope>NUCLEOTIDE SEQUENCE</scope>
    <source>
        <strain evidence="2">CHK156-179</strain>
    </source>
</reference>
<dbReference type="EMBL" id="DXAJ01000001">
    <property type="protein sequence ID" value="HJA01768.1"/>
    <property type="molecule type" value="Genomic_DNA"/>
</dbReference>
<evidence type="ECO:0000313" key="3">
    <source>
        <dbReference type="Proteomes" id="UP000824221"/>
    </source>
</evidence>
<evidence type="ECO:0000259" key="1">
    <source>
        <dbReference type="Pfam" id="PF00882"/>
    </source>
</evidence>
<dbReference type="InterPro" id="IPR029002">
    <property type="entry name" value="PLPC/GPLD1"/>
</dbReference>
<dbReference type="Proteomes" id="UP000824221">
    <property type="component" value="Unassembled WGS sequence"/>
</dbReference>
<sequence>MRYTGYTTEDIMPAAYAHISFGREVLKALPAPLQTIVKEHFDAFALGVHGPDLLFYYRPLFANKTSAVGYRLHFEQAAPFFARAKTVFTARGCRPEDAAYLFGYLCHFALDSTAHPLVSEKLERSPEVTHTETESSFDRLLLEREGKDPLSADLTAHIRPSSQLADIAAAYYGLPERKLRKALSSILFYNRLLRAPRPAKRRLVCAVLRLTGNYREMHGMMIPYRKDERCEDSDKALMDAFERAIPKACELIASYETYLRGEGELSPLLDRNYE</sequence>
<reference evidence="2" key="2">
    <citation type="submission" date="2021-04" db="EMBL/GenBank/DDBJ databases">
        <authorList>
            <person name="Gilroy R."/>
        </authorList>
    </citation>
    <scope>NUCLEOTIDE SEQUENCE</scope>
    <source>
        <strain evidence="2">CHK156-179</strain>
    </source>
</reference>
<evidence type="ECO:0000313" key="2">
    <source>
        <dbReference type="EMBL" id="HJA01768.1"/>
    </source>
</evidence>
<dbReference type="Pfam" id="PF00882">
    <property type="entry name" value="Zn_dep_PLPC"/>
    <property type="match status" value="1"/>
</dbReference>
<gene>
    <name evidence="2" type="ORF">H9797_00100</name>
</gene>
<protein>
    <submittedName>
        <fullName evidence="2">Zinc dependent phospholipase C family protein</fullName>
    </submittedName>
</protein>
<proteinExistence type="predicted"/>
<feature type="domain" description="Phospholipase C/D" evidence="1">
    <location>
        <begin position="18"/>
        <end position="152"/>
    </location>
</feature>
<name>A0A9D2GZB8_9FIRM</name>
<organism evidence="2 3">
    <name type="scientific">Candidatus Gallimonas gallistercoris</name>
    <dbReference type="NCBI Taxonomy" id="2838602"/>
    <lineage>
        <taxon>Bacteria</taxon>
        <taxon>Bacillati</taxon>
        <taxon>Bacillota</taxon>
        <taxon>Clostridia</taxon>
        <taxon>Candidatus Gallimonas</taxon>
    </lineage>
</organism>